<organism evidence="1 2">
    <name type="scientific">Chryseobacterium defluvii</name>
    <dbReference type="NCBI Taxonomy" id="160396"/>
    <lineage>
        <taxon>Bacteria</taxon>
        <taxon>Pseudomonadati</taxon>
        <taxon>Bacteroidota</taxon>
        <taxon>Flavobacteriia</taxon>
        <taxon>Flavobacteriales</taxon>
        <taxon>Weeksellaceae</taxon>
        <taxon>Chryseobacterium group</taxon>
        <taxon>Chryseobacterium</taxon>
    </lineage>
</organism>
<gene>
    <name evidence="1" type="ORF">HNP38_000105</name>
</gene>
<name>A0A840KBB8_9FLAO</name>
<dbReference type="AlphaFoldDB" id="A0A840KBB8"/>
<sequence>MSVFLNTSSGNIVNKNTLIQNQNNYILIIRMIL</sequence>
<keyword evidence="2" id="KW-1185">Reference proteome</keyword>
<comment type="caution">
    <text evidence="1">The sequence shown here is derived from an EMBL/GenBank/DDBJ whole genome shotgun (WGS) entry which is preliminary data.</text>
</comment>
<dbReference type="EMBL" id="JACHLE010000001">
    <property type="protein sequence ID" value="MBB4804833.1"/>
    <property type="molecule type" value="Genomic_DNA"/>
</dbReference>
<proteinExistence type="predicted"/>
<reference evidence="1 2" key="1">
    <citation type="submission" date="2020-08" db="EMBL/GenBank/DDBJ databases">
        <title>Functional genomics of gut bacteria from endangered species of beetles.</title>
        <authorList>
            <person name="Carlos-Shanley C."/>
        </authorList>
    </citation>
    <scope>NUCLEOTIDE SEQUENCE [LARGE SCALE GENOMIC DNA]</scope>
    <source>
        <strain evidence="1 2">S00151</strain>
    </source>
</reference>
<accession>A0A840KBB8</accession>
<evidence type="ECO:0000313" key="1">
    <source>
        <dbReference type="EMBL" id="MBB4804833.1"/>
    </source>
</evidence>
<protein>
    <submittedName>
        <fullName evidence="1">Uncharacterized protein</fullName>
    </submittedName>
</protein>
<dbReference type="Proteomes" id="UP000592180">
    <property type="component" value="Unassembled WGS sequence"/>
</dbReference>
<evidence type="ECO:0000313" key="2">
    <source>
        <dbReference type="Proteomes" id="UP000592180"/>
    </source>
</evidence>